<accession>A0A1D1VIX8</accession>
<keyword evidence="3" id="KW-1185">Reference proteome</keyword>
<evidence type="ECO:0000256" key="1">
    <source>
        <dbReference type="SAM" id="MobiDB-lite"/>
    </source>
</evidence>
<dbReference type="EMBL" id="BDGG01000006">
    <property type="protein sequence ID" value="GAV00881.1"/>
    <property type="molecule type" value="Genomic_DNA"/>
</dbReference>
<dbReference type="AlphaFoldDB" id="A0A1D1VIX8"/>
<organism evidence="2 3">
    <name type="scientific">Ramazzottius varieornatus</name>
    <name type="common">Water bear</name>
    <name type="synonym">Tardigrade</name>
    <dbReference type="NCBI Taxonomy" id="947166"/>
    <lineage>
        <taxon>Eukaryota</taxon>
        <taxon>Metazoa</taxon>
        <taxon>Ecdysozoa</taxon>
        <taxon>Tardigrada</taxon>
        <taxon>Eutardigrada</taxon>
        <taxon>Parachela</taxon>
        <taxon>Hypsibioidea</taxon>
        <taxon>Ramazzottiidae</taxon>
        <taxon>Ramazzottius</taxon>
    </lineage>
</organism>
<comment type="caution">
    <text evidence="2">The sequence shown here is derived from an EMBL/GenBank/DDBJ whole genome shotgun (WGS) entry which is preliminary data.</text>
</comment>
<protein>
    <submittedName>
        <fullName evidence="2">Uncharacterized protein</fullName>
    </submittedName>
</protein>
<dbReference type="Proteomes" id="UP000186922">
    <property type="component" value="Unassembled WGS sequence"/>
</dbReference>
<evidence type="ECO:0000313" key="2">
    <source>
        <dbReference type="EMBL" id="GAV00881.1"/>
    </source>
</evidence>
<reference evidence="2 3" key="1">
    <citation type="journal article" date="2016" name="Nat. Commun.">
        <title>Extremotolerant tardigrade genome and improved radiotolerance of human cultured cells by tardigrade-unique protein.</title>
        <authorList>
            <person name="Hashimoto T."/>
            <person name="Horikawa D.D."/>
            <person name="Saito Y."/>
            <person name="Kuwahara H."/>
            <person name="Kozuka-Hata H."/>
            <person name="Shin-I T."/>
            <person name="Minakuchi Y."/>
            <person name="Ohishi K."/>
            <person name="Motoyama A."/>
            <person name="Aizu T."/>
            <person name="Enomoto A."/>
            <person name="Kondo K."/>
            <person name="Tanaka S."/>
            <person name="Hara Y."/>
            <person name="Koshikawa S."/>
            <person name="Sagara H."/>
            <person name="Miura T."/>
            <person name="Yokobori S."/>
            <person name="Miyagawa K."/>
            <person name="Suzuki Y."/>
            <person name="Kubo T."/>
            <person name="Oyama M."/>
            <person name="Kohara Y."/>
            <person name="Fujiyama A."/>
            <person name="Arakawa K."/>
            <person name="Katayama T."/>
            <person name="Toyoda A."/>
            <person name="Kunieda T."/>
        </authorList>
    </citation>
    <scope>NUCLEOTIDE SEQUENCE [LARGE SCALE GENOMIC DNA]</scope>
    <source>
        <strain evidence="2 3">YOKOZUNA-1</strain>
    </source>
</reference>
<gene>
    <name evidence="2" type="primary">RvY_11669-1</name>
    <name evidence="2" type="synonym">RvY_11669.1</name>
    <name evidence="2" type="ORF">RvY_11669</name>
</gene>
<feature type="region of interest" description="Disordered" evidence="1">
    <location>
        <begin position="30"/>
        <end position="50"/>
    </location>
</feature>
<evidence type="ECO:0000313" key="3">
    <source>
        <dbReference type="Proteomes" id="UP000186922"/>
    </source>
</evidence>
<proteinExistence type="predicted"/>
<sequence length="129" mass="14602">MRLLKIASTRSTSYYYPSRRSCFRRRLRFEEPSRRSPTNRKSEAPPAVSDVVRLPRHLQKASARPVDSDVLLDCSHNGNVRKNRLNRSSEFLPRICLRLNDSDTRLICPLPGEIGCVSLLSSCPGNFGG</sequence>
<name>A0A1D1VIX8_RAMVA</name>